<evidence type="ECO:0008006" key="5">
    <source>
        <dbReference type="Google" id="ProtNLM"/>
    </source>
</evidence>
<dbReference type="SUPFAM" id="SSF54909">
    <property type="entry name" value="Dimeric alpha+beta barrel"/>
    <property type="match status" value="1"/>
</dbReference>
<dbReference type="PANTHER" id="PTHR40057:SF1">
    <property type="entry name" value="SLR1162 PROTEIN"/>
    <property type="match status" value="1"/>
</dbReference>
<sequence length="348" mass="38499">MRSGAGSSCGTSRPRPSAETPRPPKLRRPGCSSSPRCPGSPPSSRSAGHCDGVRRPPAGRGSPHSHPRTGSPHTPRSTIERVRDGHRMPRESVSHRVTEHRQPKTKPPRNRHEIAPEHCSVPLVRMSLPVTVTVRRETVDTRVDEVLAWLDQGLLLARGFDGYLGGGVLRDASRENVLYTVYAFTDRRSLERWNHSEQWHGWTRDGAPLARVADVQRRTGLEGWFAETQAEPGVGRRRDRARSTTPSSAPPRWKQAVAIWCGMLPLNIGVTAIATQLPWWGQLPVAVRSLLLVSSLVPLMTFLVMPAVTSVLRPWLKRDPSAMRSERILQDALDSLSSGGSTRGRERG</sequence>
<reference evidence="3" key="1">
    <citation type="submission" date="2007-07" db="EMBL/GenBank/DDBJ databases">
        <title>PCAP assembly of the Caenorhabditis remanei genome.</title>
        <authorList>
            <consortium name="The Caenorhabditis remanei Sequencing Consortium"/>
            <person name="Wilson R.K."/>
        </authorList>
    </citation>
    <scope>NUCLEOTIDE SEQUENCE [LARGE SCALE GENOMIC DNA]</scope>
    <source>
        <strain evidence="3">PB4641</strain>
    </source>
</reference>
<name>E3NWX2_CAERE</name>
<gene>
    <name evidence="3" type="ORF">CRE_17722</name>
</gene>
<dbReference type="EMBL" id="DS271902">
    <property type="protein sequence ID" value="EFP06572.1"/>
    <property type="molecule type" value="Genomic_DNA"/>
</dbReference>
<keyword evidence="4" id="KW-1185">Reference proteome</keyword>
<keyword evidence="2" id="KW-0472">Membrane</keyword>
<keyword evidence="2" id="KW-0812">Transmembrane</keyword>
<evidence type="ECO:0000313" key="4">
    <source>
        <dbReference type="Proteomes" id="UP000008281"/>
    </source>
</evidence>
<evidence type="ECO:0000256" key="2">
    <source>
        <dbReference type="SAM" id="Phobius"/>
    </source>
</evidence>
<feature type="compositionally biased region" description="Polar residues" evidence="1">
    <location>
        <begin position="1"/>
        <end position="11"/>
    </location>
</feature>
<dbReference type="Proteomes" id="UP000008281">
    <property type="component" value="Unassembled WGS sequence"/>
</dbReference>
<feature type="compositionally biased region" description="Low complexity" evidence="1">
    <location>
        <begin position="29"/>
        <end position="46"/>
    </location>
</feature>
<dbReference type="InterPro" id="IPR011008">
    <property type="entry name" value="Dimeric_a/b-barrel"/>
</dbReference>
<organism evidence="4">
    <name type="scientific">Caenorhabditis remanei</name>
    <name type="common">Caenorhabditis vulgaris</name>
    <dbReference type="NCBI Taxonomy" id="31234"/>
    <lineage>
        <taxon>Eukaryota</taxon>
        <taxon>Metazoa</taxon>
        <taxon>Ecdysozoa</taxon>
        <taxon>Nematoda</taxon>
        <taxon>Chromadorea</taxon>
        <taxon>Rhabditida</taxon>
        <taxon>Rhabditina</taxon>
        <taxon>Rhabditomorpha</taxon>
        <taxon>Rhabditoidea</taxon>
        <taxon>Rhabditidae</taxon>
        <taxon>Peloderinae</taxon>
        <taxon>Caenorhabditis</taxon>
    </lineage>
</organism>
<dbReference type="InterPro" id="IPR038762">
    <property type="entry name" value="ABM_predict"/>
</dbReference>
<feature type="region of interest" description="Disordered" evidence="1">
    <location>
        <begin position="1"/>
        <end position="113"/>
    </location>
</feature>
<feature type="transmembrane region" description="Helical" evidence="2">
    <location>
        <begin position="257"/>
        <end position="279"/>
    </location>
</feature>
<dbReference type="HOGENOM" id="CLU_797517_0_0_1"/>
<protein>
    <recommendedName>
        <fullName evidence="5">ABM domain-containing protein</fullName>
    </recommendedName>
</protein>
<evidence type="ECO:0000256" key="1">
    <source>
        <dbReference type="SAM" id="MobiDB-lite"/>
    </source>
</evidence>
<evidence type="ECO:0000313" key="3">
    <source>
        <dbReference type="EMBL" id="EFP06572.1"/>
    </source>
</evidence>
<dbReference type="AlphaFoldDB" id="E3NWX2"/>
<keyword evidence="2" id="KW-1133">Transmembrane helix</keyword>
<accession>E3NWX2</accession>
<feature type="transmembrane region" description="Helical" evidence="2">
    <location>
        <begin position="291"/>
        <end position="316"/>
    </location>
</feature>
<proteinExistence type="predicted"/>
<dbReference type="InParanoid" id="E3NWX2"/>
<dbReference type="PANTHER" id="PTHR40057">
    <property type="entry name" value="SLR1162 PROTEIN"/>
    <property type="match status" value="1"/>
</dbReference>
<feature type="compositionally biased region" description="Basic and acidic residues" evidence="1">
    <location>
        <begin position="78"/>
        <end position="102"/>
    </location>
</feature>